<evidence type="ECO:0000313" key="3">
    <source>
        <dbReference type="Proteomes" id="UP000823388"/>
    </source>
</evidence>
<reference evidence="2" key="1">
    <citation type="submission" date="2020-05" db="EMBL/GenBank/DDBJ databases">
        <title>WGS assembly of Panicum virgatum.</title>
        <authorList>
            <person name="Lovell J.T."/>
            <person name="Jenkins J."/>
            <person name="Shu S."/>
            <person name="Juenger T.E."/>
            <person name="Schmutz J."/>
        </authorList>
    </citation>
    <scope>NUCLEOTIDE SEQUENCE</scope>
    <source>
        <strain evidence="2">AP13</strain>
    </source>
</reference>
<dbReference type="InterPro" id="IPR053197">
    <property type="entry name" value="F-box_SCFL_complex_component"/>
</dbReference>
<dbReference type="AlphaFoldDB" id="A0A8T0QI77"/>
<dbReference type="PANTHER" id="PTHR34223:SF65">
    <property type="entry name" value="OS04G0440300 PROTEIN"/>
    <property type="match status" value="1"/>
</dbReference>
<dbReference type="EMBL" id="CM029049">
    <property type="protein sequence ID" value="KAG2572272.1"/>
    <property type="molecule type" value="Genomic_DNA"/>
</dbReference>
<protein>
    <recommendedName>
        <fullName evidence="1">F-box/LRR-repeat protein 15/At3g58940/PEG3-like LRR domain-containing protein</fullName>
    </recommendedName>
</protein>
<name>A0A8T0QI77_PANVG</name>
<gene>
    <name evidence="2" type="ORF">PVAP13_7KG165300</name>
</gene>
<organism evidence="2 3">
    <name type="scientific">Panicum virgatum</name>
    <name type="common">Blackwell switchgrass</name>
    <dbReference type="NCBI Taxonomy" id="38727"/>
    <lineage>
        <taxon>Eukaryota</taxon>
        <taxon>Viridiplantae</taxon>
        <taxon>Streptophyta</taxon>
        <taxon>Embryophyta</taxon>
        <taxon>Tracheophyta</taxon>
        <taxon>Spermatophyta</taxon>
        <taxon>Magnoliopsida</taxon>
        <taxon>Liliopsida</taxon>
        <taxon>Poales</taxon>
        <taxon>Poaceae</taxon>
        <taxon>PACMAD clade</taxon>
        <taxon>Panicoideae</taxon>
        <taxon>Panicodae</taxon>
        <taxon>Paniceae</taxon>
        <taxon>Panicinae</taxon>
        <taxon>Panicum</taxon>
        <taxon>Panicum sect. Hiantes</taxon>
    </lineage>
</organism>
<dbReference type="Pfam" id="PF24758">
    <property type="entry name" value="LRR_At5g56370"/>
    <property type="match status" value="1"/>
</dbReference>
<evidence type="ECO:0000259" key="1">
    <source>
        <dbReference type="Pfam" id="PF24758"/>
    </source>
</evidence>
<dbReference type="SUPFAM" id="SSF52058">
    <property type="entry name" value="L domain-like"/>
    <property type="match status" value="1"/>
</dbReference>
<sequence>MSFMKARQVVQTCALSTRWKHLWRSVPCLDIDQEEFKATDSNSRSSETWEKFEDFTDHLLIPNNISIALLDAFRLHVSSGMPKGQQAARWIRHGIKYSTQEAGIQRKGFSSSTWRLKRLHLSSIYLDAHFINHVRSGCQYLEDLELKDCECAFQDITSHSLTNLSLKNCYCYGLSAITSPTLKSLIIHIRGRTGQLLVVTAPAVAYLILDVEASSIGGISLEEMPSLGRVSIRLRNNYYIENVSQDQLKLLCSVSNVTSLVLSGFKTMESYVLITGQL</sequence>
<dbReference type="PANTHER" id="PTHR34223">
    <property type="entry name" value="OS11G0201299 PROTEIN"/>
    <property type="match status" value="1"/>
</dbReference>
<dbReference type="InterPro" id="IPR036047">
    <property type="entry name" value="F-box-like_dom_sf"/>
</dbReference>
<accession>A0A8T0QI77</accession>
<dbReference type="Gene3D" id="3.80.10.10">
    <property type="entry name" value="Ribonuclease Inhibitor"/>
    <property type="match status" value="1"/>
</dbReference>
<dbReference type="InterPro" id="IPR032675">
    <property type="entry name" value="LRR_dom_sf"/>
</dbReference>
<comment type="caution">
    <text evidence="2">The sequence shown here is derived from an EMBL/GenBank/DDBJ whole genome shotgun (WGS) entry which is preliminary data.</text>
</comment>
<proteinExistence type="predicted"/>
<evidence type="ECO:0000313" key="2">
    <source>
        <dbReference type="EMBL" id="KAG2572272.1"/>
    </source>
</evidence>
<dbReference type="InterPro" id="IPR055411">
    <property type="entry name" value="LRR_FXL15/At3g58940/PEG3-like"/>
</dbReference>
<dbReference type="SUPFAM" id="SSF81383">
    <property type="entry name" value="F-box domain"/>
    <property type="match status" value="1"/>
</dbReference>
<keyword evidence="3" id="KW-1185">Reference proteome</keyword>
<feature type="domain" description="F-box/LRR-repeat protein 15/At3g58940/PEG3-like LRR" evidence="1">
    <location>
        <begin position="115"/>
        <end position="204"/>
    </location>
</feature>
<dbReference type="Proteomes" id="UP000823388">
    <property type="component" value="Chromosome 7K"/>
</dbReference>